<evidence type="ECO:0000313" key="2">
    <source>
        <dbReference type="Proteomes" id="UP000285084"/>
    </source>
</evidence>
<comment type="caution">
    <text evidence="1">The sequence shown here is derived from an EMBL/GenBank/DDBJ whole genome shotgun (WGS) entry which is preliminary data.</text>
</comment>
<dbReference type="Proteomes" id="UP000285084">
    <property type="component" value="Unassembled WGS sequence"/>
</dbReference>
<evidence type="ECO:0000313" key="1">
    <source>
        <dbReference type="EMBL" id="RKK64687.1"/>
    </source>
</evidence>
<reference evidence="1 2" key="1">
    <citation type="journal article" date="2018" name="Sci. Rep.">
        <title>Characterisation of pathogen-specific regions and novel effector candidates in Fusarium oxysporum f. sp. cepae.</title>
        <authorList>
            <person name="Armitage A.D."/>
            <person name="Taylor A."/>
            <person name="Sobczyk M.K."/>
            <person name="Baxter L."/>
            <person name="Greenfield B.P."/>
            <person name="Bates H.J."/>
            <person name="Wilson F."/>
            <person name="Jackson A.C."/>
            <person name="Ott S."/>
            <person name="Harrison R.J."/>
            <person name="Clarkson J.P."/>
        </authorList>
    </citation>
    <scope>NUCLEOTIDE SEQUENCE [LARGE SCALE GENOMIC DNA]</scope>
    <source>
        <strain evidence="1 2">Fo_A13</strain>
    </source>
</reference>
<dbReference type="EMBL" id="MRCX01000497">
    <property type="protein sequence ID" value="RKK64687.1"/>
    <property type="molecule type" value="Genomic_DNA"/>
</dbReference>
<protein>
    <submittedName>
        <fullName evidence="1">Uncharacterized protein</fullName>
    </submittedName>
</protein>
<accession>A0A420MAQ6</accession>
<gene>
    <name evidence="1" type="ORF">BFJ69_g16616</name>
</gene>
<name>A0A420MAQ6_FUSOX</name>
<dbReference type="AlphaFoldDB" id="A0A420MAQ6"/>
<dbReference type="VEuPathDB" id="FungiDB:HZS61_007900"/>
<sequence length="87" mass="9755">MGQNTNYNEPQQRPVAVNFADTEEQDTYAWYQNDDYYQDDGINTGPDGGINITVSPTSNFFYPGRTQFHAGRENQTSTHCLDAGGLQ</sequence>
<organism evidence="1 2">
    <name type="scientific">Fusarium oxysporum</name>
    <name type="common">Fusarium vascular wilt</name>
    <dbReference type="NCBI Taxonomy" id="5507"/>
    <lineage>
        <taxon>Eukaryota</taxon>
        <taxon>Fungi</taxon>
        <taxon>Dikarya</taxon>
        <taxon>Ascomycota</taxon>
        <taxon>Pezizomycotina</taxon>
        <taxon>Sordariomycetes</taxon>
        <taxon>Hypocreomycetidae</taxon>
        <taxon>Hypocreales</taxon>
        <taxon>Nectriaceae</taxon>
        <taxon>Fusarium</taxon>
        <taxon>Fusarium oxysporum species complex</taxon>
    </lineage>
</organism>
<proteinExistence type="predicted"/>